<dbReference type="PATRIC" id="fig|1088869.3.peg.2200"/>
<dbReference type="SUPFAM" id="SSF54909">
    <property type="entry name" value="Dimeric alpha+beta barrel"/>
    <property type="match status" value="1"/>
</dbReference>
<dbReference type="Proteomes" id="UP000004949">
    <property type="component" value="Unassembled WGS sequence"/>
</dbReference>
<dbReference type="eggNOG" id="COG5470">
    <property type="taxonomic scope" value="Bacteria"/>
</dbReference>
<gene>
    <name evidence="2" type="ORF">GMO_22070</name>
</gene>
<evidence type="ECO:0000313" key="2">
    <source>
        <dbReference type="EMBL" id="EHH67213.1"/>
    </source>
</evidence>
<keyword evidence="3" id="KW-1185">Reference proteome</keyword>
<dbReference type="PANTHER" id="PTHR41521:SF4">
    <property type="entry name" value="BLR0684 PROTEIN"/>
    <property type="match status" value="1"/>
</dbReference>
<comment type="caution">
    <text evidence="2">The sequence shown here is derived from an EMBL/GenBank/DDBJ whole genome shotgun (WGS) entry which is preliminary data.</text>
</comment>
<protein>
    <recommendedName>
        <fullName evidence="1">DUF1330 domain-containing protein</fullName>
    </recommendedName>
</protein>
<name>G6XLF8_9PROT</name>
<dbReference type="AlphaFoldDB" id="G6XLF8"/>
<sequence length="112" mass="12308">MALYPFPSSEKERAMSAYVVFTRHKLTDPAEFKAYTEGVGKTFEGHSARLLAVYGNQVNLEGTEPDGVVIIEFPDVKAARAWYDSPAYQAVAQHRRNAAVYDVVIVEGAPAS</sequence>
<dbReference type="EMBL" id="AGQV01000010">
    <property type="protein sequence ID" value="EHH67213.1"/>
    <property type="molecule type" value="Genomic_DNA"/>
</dbReference>
<dbReference type="STRING" id="1088869.GMO_22070"/>
<dbReference type="Pfam" id="PF07045">
    <property type="entry name" value="DUF1330"/>
    <property type="match status" value="1"/>
</dbReference>
<dbReference type="InterPro" id="IPR010753">
    <property type="entry name" value="DUF1330"/>
</dbReference>
<accession>G6XLF8</accession>
<reference evidence="2 3" key="1">
    <citation type="submission" date="2011-10" db="EMBL/GenBank/DDBJ databases">
        <title>Genome sequence of Gluconobacter morbifer G707, isolated from Drosophila gut.</title>
        <authorList>
            <person name="Lee W.-J."/>
            <person name="Kim E.-K."/>
        </authorList>
    </citation>
    <scope>NUCLEOTIDE SEQUENCE [LARGE SCALE GENOMIC DNA]</scope>
    <source>
        <strain evidence="2 3">G707</strain>
    </source>
</reference>
<proteinExistence type="predicted"/>
<dbReference type="InterPro" id="IPR011008">
    <property type="entry name" value="Dimeric_a/b-barrel"/>
</dbReference>
<evidence type="ECO:0000259" key="1">
    <source>
        <dbReference type="Pfam" id="PF07045"/>
    </source>
</evidence>
<evidence type="ECO:0000313" key="3">
    <source>
        <dbReference type="Proteomes" id="UP000004949"/>
    </source>
</evidence>
<dbReference type="Gene3D" id="3.30.70.100">
    <property type="match status" value="1"/>
</dbReference>
<feature type="domain" description="DUF1330" evidence="1">
    <location>
        <begin position="16"/>
        <end position="108"/>
    </location>
</feature>
<organism evidence="2 3">
    <name type="scientific">Gluconobacter morbifer G707</name>
    <dbReference type="NCBI Taxonomy" id="1088869"/>
    <lineage>
        <taxon>Bacteria</taxon>
        <taxon>Pseudomonadati</taxon>
        <taxon>Pseudomonadota</taxon>
        <taxon>Alphaproteobacteria</taxon>
        <taxon>Acetobacterales</taxon>
        <taxon>Acetobacteraceae</taxon>
        <taxon>Gluconobacter</taxon>
    </lineage>
</organism>
<dbReference type="PANTHER" id="PTHR41521">
    <property type="match status" value="1"/>
</dbReference>